<dbReference type="OrthoDB" id="6636823at2"/>
<sequence>MDYLNIDKNMLYSIVNMKLRDYYSSLEDFCKSEDLDCGNFQCILKELGLVYNSSTNSLDFE</sequence>
<dbReference type="HOGENOM" id="CLU_182788_0_1_9"/>
<dbReference type="PATRIC" id="fig|883114.3.peg.985"/>
<evidence type="ECO:0000313" key="1">
    <source>
        <dbReference type="EMBL" id="EHR34059.1"/>
    </source>
</evidence>
<dbReference type="Proteomes" id="UP000004191">
    <property type="component" value="Unassembled WGS sequence"/>
</dbReference>
<dbReference type="EMBL" id="AGEI01000021">
    <property type="protein sequence ID" value="EHR34059.1"/>
    <property type="molecule type" value="Genomic_DNA"/>
</dbReference>
<dbReference type="RefSeq" id="WP_005398469.1">
    <property type="nucleotide sequence ID" value="NZ_JH601088.1"/>
</dbReference>
<dbReference type="InterPro" id="IPR025346">
    <property type="entry name" value="DUF4250"/>
</dbReference>
<evidence type="ECO:0008006" key="3">
    <source>
        <dbReference type="Google" id="ProtNLM"/>
    </source>
</evidence>
<proteinExistence type="predicted"/>
<keyword evidence="2" id="KW-1185">Reference proteome</keyword>
<dbReference type="STRING" id="883114.HMPREF9709_00995"/>
<gene>
    <name evidence="1" type="ORF">HMPREF9709_00995</name>
</gene>
<comment type="caution">
    <text evidence="1">The sequence shown here is derived from an EMBL/GenBank/DDBJ whole genome shotgun (WGS) entry which is preliminary data.</text>
</comment>
<reference evidence="1 2" key="1">
    <citation type="submission" date="2012-01" db="EMBL/GenBank/DDBJ databases">
        <title>The Genome Sequence of Helcococcus kunzii ATCC 51366.</title>
        <authorList>
            <consortium name="The Broad Institute Genome Sequencing Platform"/>
            <person name="Earl A."/>
            <person name="Ward D."/>
            <person name="Feldgarden M."/>
            <person name="Gevers D."/>
            <person name="Huys G."/>
            <person name="Young S.K."/>
            <person name="Zeng Q."/>
            <person name="Gargeya S."/>
            <person name="Fitzgerald M."/>
            <person name="Haas B."/>
            <person name="Abouelleil A."/>
            <person name="Alvarado L."/>
            <person name="Arachchi H.M."/>
            <person name="Berlin A."/>
            <person name="Chapman S.B."/>
            <person name="Gearin G."/>
            <person name="Goldberg J."/>
            <person name="Griggs A."/>
            <person name="Gujja S."/>
            <person name="Hansen M."/>
            <person name="Heiman D."/>
            <person name="Howarth C."/>
            <person name="Larimer J."/>
            <person name="Lui A."/>
            <person name="MacDonald P.J.P."/>
            <person name="McCowen C."/>
            <person name="Montmayeur A."/>
            <person name="Murphy C."/>
            <person name="Neiman D."/>
            <person name="Pearson M."/>
            <person name="Priest M."/>
            <person name="Roberts A."/>
            <person name="Saif S."/>
            <person name="Shea T."/>
            <person name="Sisk P."/>
            <person name="Stolte C."/>
            <person name="Sykes S."/>
            <person name="Wortman J."/>
            <person name="Nusbaum C."/>
            <person name="Birren B."/>
        </authorList>
    </citation>
    <scope>NUCLEOTIDE SEQUENCE [LARGE SCALE GENOMIC DNA]</scope>
    <source>
        <strain evidence="1 2">ATCC 51366</strain>
    </source>
</reference>
<dbReference type="AlphaFoldDB" id="H3NNT4"/>
<protein>
    <recommendedName>
        <fullName evidence="3">DUF4250 domain-containing protein</fullName>
    </recommendedName>
</protein>
<accession>H3NNT4</accession>
<name>H3NNT4_9FIRM</name>
<dbReference type="GeneID" id="96998988"/>
<evidence type="ECO:0000313" key="2">
    <source>
        <dbReference type="Proteomes" id="UP000004191"/>
    </source>
</evidence>
<organism evidence="1 2">
    <name type="scientific">Helcococcus kunzii ATCC 51366</name>
    <dbReference type="NCBI Taxonomy" id="883114"/>
    <lineage>
        <taxon>Bacteria</taxon>
        <taxon>Bacillati</taxon>
        <taxon>Bacillota</taxon>
        <taxon>Tissierellia</taxon>
        <taxon>Tissierellales</taxon>
        <taxon>Peptoniphilaceae</taxon>
        <taxon>Helcococcus</taxon>
    </lineage>
</organism>
<dbReference type="Pfam" id="PF14056">
    <property type="entry name" value="DUF4250"/>
    <property type="match status" value="1"/>
</dbReference>